<organism evidence="1">
    <name type="scientific">Anguilla anguilla</name>
    <name type="common">European freshwater eel</name>
    <name type="synonym">Muraena anguilla</name>
    <dbReference type="NCBI Taxonomy" id="7936"/>
    <lineage>
        <taxon>Eukaryota</taxon>
        <taxon>Metazoa</taxon>
        <taxon>Chordata</taxon>
        <taxon>Craniata</taxon>
        <taxon>Vertebrata</taxon>
        <taxon>Euteleostomi</taxon>
        <taxon>Actinopterygii</taxon>
        <taxon>Neopterygii</taxon>
        <taxon>Teleostei</taxon>
        <taxon>Anguilliformes</taxon>
        <taxon>Anguillidae</taxon>
        <taxon>Anguilla</taxon>
    </lineage>
</organism>
<proteinExistence type="predicted"/>
<reference evidence="1" key="2">
    <citation type="journal article" date="2015" name="Fish Shellfish Immunol.">
        <title>Early steps in the European eel (Anguilla anguilla)-Vibrio vulnificus interaction in the gills: Role of the RtxA13 toxin.</title>
        <authorList>
            <person name="Callol A."/>
            <person name="Pajuelo D."/>
            <person name="Ebbesson L."/>
            <person name="Teles M."/>
            <person name="MacKenzie S."/>
            <person name="Amaro C."/>
        </authorList>
    </citation>
    <scope>NUCLEOTIDE SEQUENCE</scope>
</reference>
<evidence type="ECO:0000313" key="1">
    <source>
        <dbReference type="EMBL" id="JAH19206.1"/>
    </source>
</evidence>
<sequence>MNEIPRELDDCLVVKVNWDAILGQNKNIICVVYTTKGQKCVYC</sequence>
<protein>
    <submittedName>
        <fullName evidence="1">Uncharacterized protein</fullName>
    </submittedName>
</protein>
<accession>A0A0E9QQH4</accession>
<name>A0A0E9QQH4_ANGAN</name>
<dbReference type="EMBL" id="GBXM01089371">
    <property type="protein sequence ID" value="JAH19206.1"/>
    <property type="molecule type" value="Transcribed_RNA"/>
</dbReference>
<dbReference type="AlphaFoldDB" id="A0A0E9QQH4"/>
<reference evidence="1" key="1">
    <citation type="submission" date="2014-11" db="EMBL/GenBank/DDBJ databases">
        <authorList>
            <person name="Amaro Gonzalez C."/>
        </authorList>
    </citation>
    <scope>NUCLEOTIDE SEQUENCE</scope>
</reference>